<dbReference type="PANTHER" id="PTHR21637">
    <property type="entry name" value="BTB/POZ DOMAIN-CONTAINING PROTEIN 10-RELATED"/>
    <property type="match status" value="1"/>
</dbReference>
<feature type="compositionally biased region" description="Low complexity" evidence="3">
    <location>
        <begin position="94"/>
        <end position="104"/>
    </location>
</feature>
<name>A0AAV5SIM6_9BILA</name>
<keyword evidence="2" id="KW-0963">Cytoplasm</keyword>
<dbReference type="Proteomes" id="UP001432027">
    <property type="component" value="Unassembled WGS sequence"/>
</dbReference>
<accession>A0AAV5SIM6</accession>
<evidence type="ECO:0000256" key="2">
    <source>
        <dbReference type="ARBA" id="ARBA00022490"/>
    </source>
</evidence>
<dbReference type="InterPro" id="IPR039885">
    <property type="entry name" value="BTBD10/KCTD20_BTB/POZ"/>
</dbReference>
<dbReference type="InterPro" id="IPR000210">
    <property type="entry name" value="BTB/POZ_dom"/>
</dbReference>
<dbReference type="PANTHER" id="PTHR21637:SF0">
    <property type="entry name" value="AT10158P"/>
    <property type="match status" value="1"/>
</dbReference>
<dbReference type="CDD" id="cd18318">
    <property type="entry name" value="BTB_POZ_KCTD20-like"/>
    <property type="match status" value="1"/>
</dbReference>
<dbReference type="SMART" id="SM00225">
    <property type="entry name" value="BTB"/>
    <property type="match status" value="1"/>
</dbReference>
<protein>
    <recommendedName>
        <fullName evidence="4">BTB domain-containing protein</fullName>
    </recommendedName>
</protein>
<dbReference type="SUPFAM" id="SSF54695">
    <property type="entry name" value="POZ domain"/>
    <property type="match status" value="1"/>
</dbReference>
<reference evidence="5" key="1">
    <citation type="submission" date="2023-10" db="EMBL/GenBank/DDBJ databases">
        <title>Genome assembly of Pristionchus species.</title>
        <authorList>
            <person name="Yoshida K."/>
            <person name="Sommer R.J."/>
        </authorList>
    </citation>
    <scope>NUCLEOTIDE SEQUENCE</scope>
    <source>
        <strain evidence="5">RS0144</strain>
    </source>
</reference>
<evidence type="ECO:0000256" key="3">
    <source>
        <dbReference type="SAM" id="MobiDB-lite"/>
    </source>
</evidence>
<sequence>AVMALSSGGSSSGGGGGGQPPRRLFHRESFVTTSDDSDDEDDRGRRSRGDSDGGSSTGGDQARGSCLKSGQLVRHVASAPNKQPNAPRNVQQVSWSFSSGASKPSGGGGGGSSSQRLSKKERNGDAKSGSSSAASPEPAPCGKQHRASSACSSCNTSPSESPARPPSAASSSDRSDKATPTLASAIKGGRKDPSYRGQRSMSLGGPAHESLLSAIAAQQQHQQHRLLTANNHNTVDMSPAEVDKVALVVESTRFLISPAVLTSKPDTMLGRMFMVRCSREGADMVTPNANDEFEVAEGLSANCFRAVLEYYTSGVMRCPPSVSVSELREACDYLLIPFNAETVKSHNLRALLHELSNEGARQQFSRFLEDVILPQMVASTEHGERECHIVVLLDDDVVDWDDEYPPQMGEETTHVVYSTHLYRFFKYAENRDCAKQVLKERGLKKIRLGMEGYPTHKEKVKRRFNKAEVIYNYVQRPFVHCSWEKEEARSRHVDFACPIVKSKSNPSLAAAASDPLPGAAAPAAGAAAAAAGAAPVVHVAGNAQLAAAAVAQAAGEANPLLLHVGGGQHHHGALHSPPAPHRNDD</sequence>
<feature type="region of interest" description="Disordered" evidence="3">
    <location>
        <begin position="562"/>
        <end position="585"/>
    </location>
</feature>
<dbReference type="GO" id="GO:0042327">
    <property type="term" value="P:positive regulation of phosphorylation"/>
    <property type="evidence" value="ECO:0007669"/>
    <property type="project" value="TreeGrafter"/>
</dbReference>
<evidence type="ECO:0000259" key="4">
    <source>
        <dbReference type="SMART" id="SM00225"/>
    </source>
</evidence>
<feature type="domain" description="BTB" evidence="4">
    <location>
        <begin position="243"/>
        <end position="351"/>
    </location>
</feature>
<dbReference type="InterPro" id="IPR011333">
    <property type="entry name" value="SKP1/BTB/POZ_sf"/>
</dbReference>
<feature type="compositionally biased region" description="Polar residues" evidence="3">
    <location>
        <begin position="80"/>
        <end position="93"/>
    </location>
</feature>
<evidence type="ECO:0000313" key="5">
    <source>
        <dbReference type="EMBL" id="GMS83202.1"/>
    </source>
</evidence>
<dbReference type="GO" id="GO:0005737">
    <property type="term" value="C:cytoplasm"/>
    <property type="evidence" value="ECO:0007669"/>
    <property type="project" value="UniProtKB-SubCell"/>
</dbReference>
<dbReference type="Pfam" id="PF16017">
    <property type="entry name" value="BTB_3"/>
    <property type="match status" value="1"/>
</dbReference>
<proteinExistence type="predicted"/>
<feature type="compositionally biased region" description="Basic and acidic residues" evidence="3">
    <location>
        <begin position="42"/>
        <end position="51"/>
    </location>
</feature>
<feature type="compositionally biased region" description="Low complexity" evidence="3">
    <location>
        <begin position="147"/>
        <end position="172"/>
    </location>
</feature>
<comment type="caution">
    <text evidence="5">The sequence shown here is derived from an EMBL/GenBank/DDBJ whole genome shotgun (WGS) entry which is preliminary data.</text>
</comment>
<evidence type="ECO:0000256" key="1">
    <source>
        <dbReference type="ARBA" id="ARBA00004496"/>
    </source>
</evidence>
<organism evidence="5 6">
    <name type="scientific">Pristionchus entomophagus</name>
    <dbReference type="NCBI Taxonomy" id="358040"/>
    <lineage>
        <taxon>Eukaryota</taxon>
        <taxon>Metazoa</taxon>
        <taxon>Ecdysozoa</taxon>
        <taxon>Nematoda</taxon>
        <taxon>Chromadorea</taxon>
        <taxon>Rhabditida</taxon>
        <taxon>Rhabditina</taxon>
        <taxon>Diplogasteromorpha</taxon>
        <taxon>Diplogasteroidea</taxon>
        <taxon>Neodiplogasteridae</taxon>
        <taxon>Pristionchus</taxon>
    </lineage>
</organism>
<dbReference type="AlphaFoldDB" id="A0AAV5SIM6"/>
<comment type="subcellular location">
    <subcellularLocation>
        <location evidence="1">Cytoplasm</location>
    </subcellularLocation>
</comment>
<keyword evidence="6" id="KW-1185">Reference proteome</keyword>
<dbReference type="EMBL" id="BTSX01000002">
    <property type="protein sequence ID" value="GMS83202.1"/>
    <property type="molecule type" value="Genomic_DNA"/>
</dbReference>
<dbReference type="Gene3D" id="3.30.710.10">
    <property type="entry name" value="Potassium Channel Kv1.1, Chain A"/>
    <property type="match status" value="1"/>
</dbReference>
<gene>
    <name evidence="5" type="ORF">PENTCL1PPCAC_5377</name>
</gene>
<dbReference type="InterPro" id="IPR039886">
    <property type="entry name" value="BTBD10/KCTD20"/>
</dbReference>
<feature type="region of interest" description="Disordered" evidence="3">
    <location>
        <begin position="1"/>
        <end position="205"/>
    </location>
</feature>
<feature type="non-terminal residue" evidence="5">
    <location>
        <position position="1"/>
    </location>
</feature>
<feature type="compositionally biased region" description="Gly residues" evidence="3">
    <location>
        <begin position="10"/>
        <end position="19"/>
    </location>
</feature>
<evidence type="ECO:0000313" key="6">
    <source>
        <dbReference type="Proteomes" id="UP001432027"/>
    </source>
</evidence>